<gene>
    <name evidence="6" type="ORF">SAMN02745225_00220</name>
</gene>
<organism evidence="6 7">
    <name type="scientific">Ferrithrix thermotolerans DSM 19514</name>
    <dbReference type="NCBI Taxonomy" id="1121881"/>
    <lineage>
        <taxon>Bacteria</taxon>
        <taxon>Bacillati</taxon>
        <taxon>Actinomycetota</taxon>
        <taxon>Acidimicrobiia</taxon>
        <taxon>Acidimicrobiales</taxon>
        <taxon>Acidimicrobiaceae</taxon>
        <taxon>Ferrithrix</taxon>
    </lineage>
</organism>
<keyword evidence="2" id="KW-0479">Metal-binding</keyword>
<evidence type="ECO:0000256" key="3">
    <source>
        <dbReference type="ARBA" id="ARBA00022801"/>
    </source>
</evidence>
<name>A0A1M4SDF2_9ACTN</name>
<dbReference type="OrthoDB" id="2971563at2"/>
<dbReference type="SMART" id="SM00849">
    <property type="entry name" value="Lactamase_B"/>
    <property type="match status" value="1"/>
</dbReference>
<dbReference type="SUPFAM" id="SSF56281">
    <property type="entry name" value="Metallo-hydrolase/oxidoreductase"/>
    <property type="match status" value="1"/>
</dbReference>
<accession>A0A1M4SDF2</accession>
<evidence type="ECO:0000259" key="5">
    <source>
        <dbReference type="SMART" id="SM00849"/>
    </source>
</evidence>
<dbReference type="EMBL" id="FQUL01000002">
    <property type="protein sequence ID" value="SHE30192.1"/>
    <property type="molecule type" value="Genomic_DNA"/>
</dbReference>
<sequence>MIVVGLPLWVAQTNCWIISQDGSECVLIDVPPDPNTIVDELRQRNMKAVAVIATHGHVDHIGGISSTVAEEGHHTPVHIHPNDRHMLMDPLVNSSMLSEHLLASGVALTPPENIVGVTDGDHIKGAGMDFEVLHTPGHTQGSICLKVTNEDNETLLFSGDHLFRNSIGRTDLPGGSLEQLMVSMKEKILPLPDDITVLPGHGPTTTIGRERTHNPFILQIDR</sequence>
<keyword evidence="4" id="KW-0862">Zinc</keyword>
<dbReference type="PANTHER" id="PTHR46233:SF3">
    <property type="entry name" value="HYDROXYACYLGLUTATHIONE HYDROLASE GLOC"/>
    <property type="match status" value="1"/>
</dbReference>
<comment type="cofactor">
    <cofactor evidence="1">
        <name>Zn(2+)</name>
        <dbReference type="ChEBI" id="CHEBI:29105"/>
    </cofactor>
</comment>
<keyword evidence="3" id="KW-0378">Hydrolase</keyword>
<dbReference type="PANTHER" id="PTHR46233">
    <property type="entry name" value="HYDROXYACYLGLUTATHIONE HYDROLASE GLOC"/>
    <property type="match status" value="1"/>
</dbReference>
<dbReference type="Pfam" id="PF00753">
    <property type="entry name" value="Lactamase_B"/>
    <property type="match status" value="1"/>
</dbReference>
<evidence type="ECO:0000313" key="7">
    <source>
        <dbReference type="Proteomes" id="UP000184295"/>
    </source>
</evidence>
<reference evidence="7" key="1">
    <citation type="submission" date="2016-11" db="EMBL/GenBank/DDBJ databases">
        <authorList>
            <person name="Varghese N."/>
            <person name="Submissions S."/>
        </authorList>
    </citation>
    <scope>NUCLEOTIDE SEQUENCE [LARGE SCALE GENOMIC DNA]</scope>
    <source>
        <strain evidence="7">DSM 19514</strain>
    </source>
</reference>
<dbReference type="InterPro" id="IPR001279">
    <property type="entry name" value="Metallo-B-lactamas"/>
</dbReference>
<dbReference type="Gene3D" id="3.60.15.10">
    <property type="entry name" value="Ribonuclease Z/Hydroxyacylglutathione hydrolase-like"/>
    <property type="match status" value="1"/>
</dbReference>
<keyword evidence="7" id="KW-1185">Reference proteome</keyword>
<dbReference type="GO" id="GO:0016787">
    <property type="term" value="F:hydrolase activity"/>
    <property type="evidence" value="ECO:0007669"/>
    <property type="project" value="UniProtKB-KW"/>
</dbReference>
<dbReference type="CDD" id="cd06262">
    <property type="entry name" value="metallo-hydrolase-like_MBL-fold"/>
    <property type="match status" value="1"/>
</dbReference>
<feature type="domain" description="Metallo-beta-lactamase" evidence="5">
    <location>
        <begin position="12"/>
        <end position="201"/>
    </location>
</feature>
<evidence type="ECO:0000256" key="1">
    <source>
        <dbReference type="ARBA" id="ARBA00001947"/>
    </source>
</evidence>
<evidence type="ECO:0000256" key="4">
    <source>
        <dbReference type="ARBA" id="ARBA00022833"/>
    </source>
</evidence>
<protein>
    <submittedName>
        <fullName evidence="6">Glyoxylase, beta-lactamase superfamily II</fullName>
    </submittedName>
</protein>
<dbReference type="AlphaFoldDB" id="A0A1M4SDF2"/>
<dbReference type="InterPro" id="IPR036866">
    <property type="entry name" value="RibonucZ/Hydroxyglut_hydro"/>
</dbReference>
<dbReference type="RefSeq" id="WP_072787891.1">
    <property type="nucleotide sequence ID" value="NZ_FQUL01000002.1"/>
</dbReference>
<evidence type="ECO:0000256" key="2">
    <source>
        <dbReference type="ARBA" id="ARBA00022723"/>
    </source>
</evidence>
<dbReference type="Proteomes" id="UP000184295">
    <property type="component" value="Unassembled WGS sequence"/>
</dbReference>
<dbReference type="GO" id="GO:0046872">
    <property type="term" value="F:metal ion binding"/>
    <property type="evidence" value="ECO:0007669"/>
    <property type="project" value="UniProtKB-KW"/>
</dbReference>
<dbReference type="InterPro" id="IPR051453">
    <property type="entry name" value="MBL_Glyoxalase_II"/>
</dbReference>
<evidence type="ECO:0000313" key="6">
    <source>
        <dbReference type="EMBL" id="SHE30192.1"/>
    </source>
</evidence>
<dbReference type="STRING" id="1121881.SAMN02745225_00220"/>
<proteinExistence type="predicted"/>